<comment type="caution">
    <text evidence="1">The sequence shown here is derived from an EMBL/GenBank/DDBJ whole genome shotgun (WGS) entry which is preliminary data.</text>
</comment>
<reference evidence="1" key="1">
    <citation type="journal article" date="2019" name="bioRxiv">
        <title>The Genome of the Zebra Mussel, Dreissena polymorpha: A Resource for Invasive Species Research.</title>
        <authorList>
            <person name="McCartney M.A."/>
            <person name="Auch B."/>
            <person name="Kono T."/>
            <person name="Mallez S."/>
            <person name="Zhang Y."/>
            <person name="Obille A."/>
            <person name="Becker A."/>
            <person name="Abrahante J.E."/>
            <person name="Garbe J."/>
            <person name="Badalamenti J.P."/>
            <person name="Herman A."/>
            <person name="Mangelson H."/>
            <person name="Liachko I."/>
            <person name="Sullivan S."/>
            <person name="Sone E.D."/>
            <person name="Koren S."/>
            <person name="Silverstein K.A.T."/>
            <person name="Beckman K.B."/>
            <person name="Gohl D.M."/>
        </authorList>
    </citation>
    <scope>NUCLEOTIDE SEQUENCE</scope>
    <source>
        <strain evidence="1">Duluth1</strain>
        <tissue evidence="1">Whole animal</tissue>
    </source>
</reference>
<evidence type="ECO:0000313" key="3">
    <source>
        <dbReference type="Proteomes" id="UP000828390"/>
    </source>
</evidence>
<keyword evidence="3" id="KW-1185">Reference proteome</keyword>
<dbReference type="EMBL" id="JAIWYP010000033">
    <property type="protein sequence ID" value="KAH3691595.1"/>
    <property type="molecule type" value="Genomic_DNA"/>
</dbReference>
<sequence length="50" mass="5530">MLWRSFDPLSRTVLQTTVGTSVDLLLGRLEKLHGRILVCHAFGYLTLGGS</sequence>
<organism evidence="1 3">
    <name type="scientific">Dreissena polymorpha</name>
    <name type="common">Zebra mussel</name>
    <name type="synonym">Mytilus polymorpha</name>
    <dbReference type="NCBI Taxonomy" id="45954"/>
    <lineage>
        <taxon>Eukaryota</taxon>
        <taxon>Metazoa</taxon>
        <taxon>Spiralia</taxon>
        <taxon>Lophotrochozoa</taxon>
        <taxon>Mollusca</taxon>
        <taxon>Bivalvia</taxon>
        <taxon>Autobranchia</taxon>
        <taxon>Heteroconchia</taxon>
        <taxon>Euheterodonta</taxon>
        <taxon>Imparidentia</taxon>
        <taxon>Neoheterodontei</taxon>
        <taxon>Myida</taxon>
        <taxon>Dreissenoidea</taxon>
        <taxon>Dreissenidae</taxon>
        <taxon>Dreissena</taxon>
    </lineage>
</organism>
<evidence type="ECO:0000313" key="2">
    <source>
        <dbReference type="EMBL" id="KAH3784476.1"/>
    </source>
</evidence>
<accession>A0A9D3Y0W6</accession>
<dbReference type="EMBL" id="JAIWYP010000008">
    <property type="protein sequence ID" value="KAH3784476.1"/>
    <property type="molecule type" value="Genomic_DNA"/>
</dbReference>
<name>A0A9D3Y0W6_DREPO</name>
<evidence type="ECO:0000313" key="1">
    <source>
        <dbReference type="EMBL" id="KAH3691595.1"/>
    </source>
</evidence>
<protein>
    <submittedName>
        <fullName evidence="1">Uncharacterized protein</fullName>
    </submittedName>
</protein>
<reference evidence="1" key="2">
    <citation type="submission" date="2020-11" db="EMBL/GenBank/DDBJ databases">
        <authorList>
            <person name="McCartney M.A."/>
            <person name="Auch B."/>
            <person name="Kono T."/>
            <person name="Mallez S."/>
            <person name="Becker A."/>
            <person name="Gohl D.M."/>
            <person name="Silverstein K.A.T."/>
            <person name="Koren S."/>
            <person name="Bechman K.B."/>
            <person name="Herman A."/>
            <person name="Abrahante J.E."/>
            <person name="Garbe J."/>
        </authorList>
    </citation>
    <scope>NUCLEOTIDE SEQUENCE</scope>
    <source>
        <strain evidence="1">Duluth1</strain>
        <tissue evidence="1">Whole animal</tissue>
    </source>
</reference>
<dbReference type="Proteomes" id="UP000828390">
    <property type="component" value="Unassembled WGS sequence"/>
</dbReference>
<gene>
    <name evidence="2" type="ORF">DPMN_162431</name>
    <name evidence="1" type="ORF">DPMN_190949</name>
</gene>
<proteinExistence type="predicted"/>
<dbReference type="AlphaFoldDB" id="A0A9D3Y0W6"/>